<keyword evidence="1" id="KW-1133">Transmembrane helix</keyword>
<feature type="transmembrane region" description="Helical" evidence="1">
    <location>
        <begin position="7"/>
        <end position="30"/>
    </location>
</feature>
<protein>
    <submittedName>
        <fullName evidence="2">Membrane protein implicated in regulation of membrane protease activity</fullName>
    </submittedName>
</protein>
<dbReference type="RefSeq" id="WP_184814624.1">
    <property type="nucleotide sequence ID" value="NZ_JACHJQ010000007.1"/>
</dbReference>
<dbReference type="AlphaFoldDB" id="A0A7W7QCH3"/>
<keyword evidence="1" id="KW-0472">Membrane</keyword>
<keyword evidence="2" id="KW-0645">Protease</keyword>
<dbReference type="GO" id="GO:0008233">
    <property type="term" value="F:peptidase activity"/>
    <property type="evidence" value="ECO:0007669"/>
    <property type="project" value="UniProtKB-KW"/>
</dbReference>
<accession>A0A7W7QCH3</accession>
<feature type="transmembrane region" description="Helical" evidence="1">
    <location>
        <begin position="36"/>
        <end position="53"/>
    </location>
</feature>
<dbReference type="GO" id="GO:0006508">
    <property type="term" value="P:proteolysis"/>
    <property type="evidence" value="ECO:0007669"/>
    <property type="project" value="UniProtKB-KW"/>
</dbReference>
<evidence type="ECO:0000313" key="3">
    <source>
        <dbReference type="Proteomes" id="UP000520767"/>
    </source>
</evidence>
<evidence type="ECO:0000256" key="1">
    <source>
        <dbReference type="SAM" id="Phobius"/>
    </source>
</evidence>
<sequence>MLDETVGCVLTFLGIMFATVALLSGLWWLLVHGWPYLLLTGLVVLAVLTVRMCRRQSLAYQRRQVDVKVGLAKRELDDAYQQVTVEMDQAAREWNQLS</sequence>
<dbReference type="Proteomes" id="UP000520767">
    <property type="component" value="Unassembled WGS sequence"/>
</dbReference>
<keyword evidence="2" id="KW-0378">Hydrolase</keyword>
<reference evidence="2 3" key="1">
    <citation type="submission" date="2020-08" db="EMBL/GenBank/DDBJ databases">
        <title>Genomic Encyclopedia of Type Strains, Phase III (KMG-III): the genomes of soil and plant-associated and newly described type strains.</title>
        <authorList>
            <person name="Whitman W."/>
        </authorList>
    </citation>
    <scope>NUCLEOTIDE SEQUENCE [LARGE SCALE GENOMIC DNA]</scope>
    <source>
        <strain evidence="2 3">CECT 8960</strain>
    </source>
</reference>
<name>A0A7W7QCH3_9PSEU</name>
<organism evidence="2 3">
    <name type="scientific">Actinophytocola algeriensis</name>
    <dbReference type="NCBI Taxonomy" id="1768010"/>
    <lineage>
        <taxon>Bacteria</taxon>
        <taxon>Bacillati</taxon>
        <taxon>Actinomycetota</taxon>
        <taxon>Actinomycetes</taxon>
        <taxon>Pseudonocardiales</taxon>
        <taxon>Pseudonocardiaceae</taxon>
    </lineage>
</organism>
<comment type="caution">
    <text evidence="2">The sequence shown here is derived from an EMBL/GenBank/DDBJ whole genome shotgun (WGS) entry which is preliminary data.</text>
</comment>
<gene>
    <name evidence="2" type="ORF">FHR82_006859</name>
</gene>
<proteinExistence type="predicted"/>
<keyword evidence="1" id="KW-0812">Transmembrane</keyword>
<evidence type="ECO:0000313" key="2">
    <source>
        <dbReference type="EMBL" id="MBB4910601.1"/>
    </source>
</evidence>
<dbReference type="EMBL" id="JACHJQ010000007">
    <property type="protein sequence ID" value="MBB4910601.1"/>
    <property type="molecule type" value="Genomic_DNA"/>
</dbReference>
<keyword evidence="3" id="KW-1185">Reference proteome</keyword>